<dbReference type="InterPro" id="IPR023214">
    <property type="entry name" value="HAD_sf"/>
</dbReference>
<dbReference type="RefSeq" id="WP_343809624.1">
    <property type="nucleotide sequence ID" value="NZ_BAAADS010000001.1"/>
</dbReference>
<dbReference type="NCBIfam" id="TIGR01484">
    <property type="entry name" value="HAD-SF-IIB"/>
    <property type="match status" value="1"/>
</dbReference>
<dbReference type="NCBIfam" id="TIGR00099">
    <property type="entry name" value="Cof-subfamily"/>
    <property type="match status" value="1"/>
</dbReference>
<dbReference type="Gene3D" id="3.30.1240.10">
    <property type="match status" value="1"/>
</dbReference>
<dbReference type="Proteomes" id="UP001500866">
    <property type="component" value="Unassembled WGS sequence"/>
</dbReference>
<dbReference type="Gene3D" id="3.40.50.1000">
    <property type="entry name" value="HAD superfamily/HAD-like"/>
    <property type="match status" value="1"/>
</dbReference>
<keyword evidence="2" id="KW-1185">Reference proteome</keyword>
<evidence type="ECO:0000313" key="2">
    <source>
        <dbReference type="Proteomes" id="UP001500866"/>
    </source>
</evidence>
<organism evidence="1 2">
    <name type="scientific">Virgibacillus siamensis</name>
    <dbReference type="NCBI Taxonomy" id="480071"/>
    <lineage>
        <taxon>Bacteria</taxon>
        <taxon>Bacillati</taxon>
        <taxon>Bacillota</taxon>
        <taxon>Bacilli</taxon>
        <taxon>Bacillales</taxon>
        <taxon>Bacillaceae</taxon>
        <taxon>Virgibacillus</taxon>
    </lineage>
</organism>
<dbReference type="EMBL" id="BAAADS010000001">
    <property type="protein sequence ID" value="GAA0590381.1"/>
    <property type="molecule type" value="Genomic_DNA"/>
</dbReference>
<dbReference type="InterPro" id="IPR000150">
    <property type="entry name" value="Cof"/>
</dbReference>
<comment type="caution">
    <text evidence="1">The sequence shown here is derived from an EMBL/GenBank/DDBJ whole genome shotgun (WGS) entry which is preliminary data.</text>
</comment>
<dbReference type="InterPro" id="IPR006379">
    <property type="entry name" value="HAD-SF_hydro_IIB"/>
</dbReference>
<dbReference type="PROSITE" id="PS01229">
    <property type="entry name" value="COF_2"/>
    <property type="match status" value="1"/>
</dbReference>
<dbReference type="PANTHER" id="PTHR10000:SF8">
    <property type="entry name" value="HAD SUPERFAMILY HYDROLASE-LIKE, TYPE 3"/>
    <property type="match status" value="1"/>
</dbReference>
<dbReference type="SFLD" id="SFLDG01140">
    <property type="entry name" value="C2.B:_Phosphomannomutase_and_P"/>
    <property type="match status" value="1"/>
</dbReference>
<sequence>MTYKILFLDIDGTILKPDHTVSDSTKQTIKSVTEQGVHVFFATGRPLHELDQLAAKLDVHSYIGYNGAHAVHRGKTILNEPLRQDIVQKFLDIGYEHGHEAVLYTDDANYFTSLTNPCVKQFIEAFQLKKNELFTGEKTDHILGATLMNVKSAEEKWYNIDDLIHLSPVQTAGVKDCYDVIRQNFNKGQAVEQVLQLLDIKPEEAIAFGDGMNDKEMLAAVGESFAMDNSHPDLFQYAKHRTTSVTDDGIANGLKKLGI</sequence>
<dbReference type="InterPro" id="IPR036412">
    <property type="entry name" value="HAD-like_sf"/>
</dbReference>
<name>A0ABP3QG91_9BACI</name>
<proteinExistence type="predicted"/>
<protein>
    <submittedName>
        <fullName evidence="1">Cof-type HAD-IIB family hydrolase</fullName>
    </submittedName>
</protein>
<dbReference type="PANTHER" id="PTHR10000">
    <property type="entry name" value="PHOSPHOSERINE PHOSPHATASE"/>
    <property type="match status" value="1"/>
</dbReference>
<keyword evidence="1" id="KW-0378">Hydrolase</keyword>
<dbReference type="SUPFAM" id="SSF56784">
    <property type="entry name" value="HAD-like"/>
    <property type="match status" value="1"/>
</dbReference>
<dbReference type="Pfam" id="PF08282">
    <property type="entry name" value="Hydrolase_3"/>
    <property type="match status" value="1"/>
</dbReference>
<dbReference type="SFLD" id="SFLDS00003">
    <property type="entry name" value="Haloacid_Dehalogenase"/>
    <property type="match status" value="1"/>
</dbReference>
<evidence type="ECO:0000313" key="1">
    <source>
        <dbReference type="EMBL" id="GAA0590381.1"/>
    </source>
</evidence>
<reference evidence="2" key="1">
    <citation type="journal article" date="2019" name="Int. J. Syst. Evol. Microbiol.">
        <title>The Global Catalogue of Microorganisms (GCM) 10K type strain sequencing project: providing services to taxonomists for standard genome sequencing and annotation.</title>
        <authorList>
            <consortium name="The Broad Institute Genomics Platform"/>
            <consortium name="The Broad Institute Genome Sequencing Center for Infectious Disease"/>
            <person name="Wu L."/>
            <person name="Ma J."/>
        </authorList>
    </citation>
    <scope>NUCLEOTIDE SEQUENCE [LARGE SCALE GENOMIC DNA]</scope>
    <source>
        <strain evidence="2">JCM 15395</strain>
    </source>
</reference>
<gene>
    <name evidence="1" type="ORF">GCM10009001_02930</name>
</gene>
<dbReference type="GO" id="GO:0016787">
    <property type="term" value="F:hydrolase activity"/>
    <property type="evidence" value="ECO:0007669"/>
    <property type="project" value="UniProtKB-KW"/>
</dbReference>
<accession>A0ABP3QG91</accession>